<dbReference type="AlphaFoldDB" id="A0A1M6DVF3"/>
<dbReference type="Gene3D" id="3.30.930.10">
    <property type="entry name" value="Bira Bifunctional Protein, Domain 2"/>
    <property type="match status" value="1"/>
</dbReference>
<dbReference type="EC" id="6.1.1.11" evidence="12"/>
<dbReference type="PRINTS" id="PR00981">
    <property type="entry name" value="TRNASYNTHSER"/>
</dbReference>
<evidence type="ECO:0000313" key="17">
    <source>
        <dbReference type="EMBL" id="SHI77109.1"/>
    </source>
</evidence>
<feature type="coiled-coil region" evidence="15">
    <location>
        <begin position="68"/>
        <end position="95"/>
    </location>
</feature>
<evidence type="ECO:0000256" key="7">
    <source>
        <dbReference type="ARBA" id="ARBA00022840"/>
    </source>
</evidence>
<comment type="pathway">
    <text evidence="2 12">Aminoacyl-tRNA biosynthesis; selenocysteinyl-tRNA(Sec) biosynthesis; L-seryl-tRNA(Sec) from L-serine and tRNA(Sec): step 1/1.</text>
</comment>
<sequence>MIDINEIRNNPERIKKALAKRLVEVDFTEFLEWDQKRRTLIAESEALKARKNKVSSEIPFLKKEGKDVTALLSEMKEISEKVKNLEDELKAVEDEIFRFVAGLPNLPADDVVAGGKENNQVVKVYGEKPQFSFTPKNHVDLVTSLGLIDYERGVKLGGNGFWLYTGDGALLEWALLNYFIQEHVKDGYQFILPPHILNYQCGFTAGQFPKFAEDVFRLETSEVNERMQFILPTAETALVNLHRDEILKAEDLPKKYFAYTPCYRKEAGSYRAEERGMIRGHQFNKVEMFQYTLPEESEKALEELVEKAERLVAGLGLHYRVSKLAAQDCSASMGKTYDIEVWIPSMNDYKEVSSCSNAYDYQARRGNIRFKRKDSKKTEFVHTLNASGLATSRLLPAIVEQFQQEDGSVIVPEVLRQWVGKEVLVPVKK</sequence>
<dbReference type="GO" id="GO:0004828">
    <property type="term" value="F:serine-tRNA ligase activity"/>
    <property type="evidence" value="ECO:0007669"/>
    <property type="project" value="UniProtKB-UniRule"/>
</dbReference>
<dbReference type="InterPro" id="IPR042103">
    <property type="entry name" value="SerRS_1_N_sf"/>
</dbReference>
<feature type="binding site" evidence="12">
    <location>
        <position position="387"/>
    </location>
    <ligand>
        <name>L-serine</name>
        <dbReference type="ChEBI" id="CHEBI:33384"/>
    </ligand>
</feature>
<evidence type="ECO:0000256" key="2">
    <source>
        <dbReference type="ARBA" id="ARBA00005045"/>
    </source>
</evidence>
<name>A0A1M6DVF3_9FIRM</name>
<organism evidence="17 18">
    <name type="scientific">Thermoclostridium caenicola</name>
    <dbReference type="NCBI Taxonomy" id="659425"/>
    <lineage>
        <taxon>Bacteria</taxon>
        <taxon>Bacillati</taxon>
        <taxon>Bacillota</taxon>
        <taxon>Clostridia</taxon>
        <taxon>Eubacteriales</taxon>
        <taxon>Oscillospiraceae</taxon>
        <taxon>Thermoclostridium</taxon>
    </lineage>
</organism>
<gene>
    <name evidence="12" type="primary">serS</name>
    <name evidence="17" type="ORF">SAMN05444373_10095</name>
</gene>
<dbReference type="InterPro" id="IPR002317">
    <property type="entry name" value="Ser-tRNA-ligase_type_1"/>
</dbReference>
<dbReference type="Gene3D" id="1.10.287.40">
    <property type="entry name" value="Serine-tRNA synthetase, tRNA binding domain"/>
    <property type="match status" value="1"/>
</dbReference>
<proteinExistence type="inferred from homology"/>
<feature type="binding site" evidence="12 14">
    <location>
        <begin position="351"/>
        <end position="354"/>
    </location>
    <ligand>
        <name>ATP</name>
        <dbReference type="ChEBI" id="CHEBI:30616"/>
    </ligand>
</feature>
<comment type="subcellular location">
    <subcellularLocation>
        <location evidence="1 12">Cytoplasm</location>
    </subcellularLocation>
</comment>
<evidence type="ECO:0000256" key="4">
    <source>
        <dbReference type="ARBA" id="ARBA00022490"/>
    </source>
</evidence>
<dbReference type="OrthoDB" id="9804647at2"/>
<feature type="binding site" evidence="13">
    <location>
        <position position="385"/>
    </location>
    <ligand>
        <name>L-serine</name>
        <dbReference type="ChEBI" id="CHEBI:33384"/>
    </ligand>
</feature>
<dbReference type="InterPro" id="IPR033729">
    <property type="entry name" value="SerRS_core"/>
</dbReference>
<dbReference type="RefSeq" id="WP_149678117.1">
    <property type="nucleotide sequence ID" value="NZ_FQZP01000009.1"/>
</dbReference>
<keyword evidence="6 12" id="KW-0547">Nucleotide-binding</keyword>
<reference evidence="17 18" key="1">
    <citation type="submission" date="2016-11" db="EMBL/GenBank/DDBJ databases">
        <authorList>
            <person name="Varghese N."/>
            <person name="Submissions S."/>
        </authorList>
    </citation>
    <scope>NUCLEOTIDE SEQUENCE [LARGE SCALE GENOMIC DNA]</scope>
    <source>
        <strain evidence="17 18">DSM 19027</strain>
    </source>
</reference>
<feature type="domain" description="Aminoacyl-transfer RNA synthetases class-II family profile" evidence="16">
    <location>
        <begin position="179"/>
        <end position="412"/>
    </location>
</feature>
<keyword evidence="7 12" id="KW-0067">ATP-binding</keyword>
<keyword evidence="18" id="KW-1185">Reference proteome</keyword>
<evidence type="ECO:0000256" key="13">
    <source>
        <dbReference type="PIRSR" id="PIRSR001529-1"/>
    </source>
</evidence>
<dbReference type="PANTHER" id="PTHR43697">
    <property type="entry name" value="SERYL-TRNA SYNTHETASE"/>
    <property type="match status" value="1"/>
</dbReference>
<evidence type="ECO:0000256" key="10">
    <source>
        <dbReference type="ARBA" id="ARBA00047929"/>
    </source>
</evidence>
<dbReference type="InterPro" id="IPR045864">
    <property type="entry name" value="aa-tRNA-synth_II/BPL/LPL"/>
</dbReference>
<evidence type="ECO:0000256" key="9">
    <source>
        <dbReference type="ARBA" id="ARBA00023146"/>
    </source>
</evidence>
<dbReference type="NCBIfam" id="TIGR00414">
    <property type="entry name" value="serS"/>
    <property type="match status" value="1"/>
</dbReference>
<comment type="similarity">
    <text evidence="3 12">Belongs to the class-II aminoacyl-tRNA synthetase family. Type-1 seryl-tRNA synthetase subfamily.</text>
</comment>
<dbReference type="InterPro" id="IPR015866">
    <property type="entry name" value="Ser-tRNA-synth_1_N"/>
</dbReference>
<keyword evidence="5 12" id="KW-0436">Ligase</keyword>
<keyword evidence="8 12" id="KW-0648">Protein biosynthesis</keyword>
<feature type="binding site" evidence="12">
    <location>
        <begin position="233"/>
        <end position="235"/>
    </location>
    <ligand>
        <name>L-serine</name>
        <dbReference type="ChEBI" id="CHEBI:33384"/>
    </ligand>
</feature>
<comment type="subunit">
    <text evidence="12">Homodimer. The tRNA molecule binds across the dimer.</text>
</comment>
<evidence type="ECO:0000256" key="1">
    <source>
        <dbReference type="ARBA" id="ARBA00004496"/>
    </source>
</evidence>
<dbReference type="CDD" id="cd00770">
    <property type="entry name" value="SerRS_core"/>
    <property type="match status" value="1"/>
</dbReference>
<dbReference type="GO" id="GO:0016740">
    <property type="term" value="F:transferase activity"/>
    <property type="evidence" value="ECO:0007669"/>
    <property type="project" value="UniProtKB-ARBA"/>
</dbReference>
<dbReference type="UniPathway" id="UPA00906">
    <property type="reaction ID" value="UER00895"/>
</dbReference>
<feature type="binding site" evidence="12 13">
    <location>
        <position position="287"/>
    </location>
    <ligand>
        <name>L-serine</name>
        <dbReference type="ChEBI" id="CHEBI:33384"/>
    </ligand>
</feature>
<dbReference type="GO" id="GO:0006434">
    <property type="term" value="P:seryl-tRNA aminoacylation"/>
    <property type="evidence" value="ECO:0007669"/>
    <property type="project" value="UniProtKB-UniRule"/>
</dbReference>
<evidence type="ECO:0000256" key="12">
    <source>
        <dbReference type="HAMAP-Rule" id="MF_00176"/>
    </source>
</evidence>
<dbReference type="Proteomes" id="UP000324781">
    <property type="component" value="Unassembled WGS sequence"/>
</dbReference>
<evidence type="ECO:0000256" key="3">
    <source>
        <dbReference type="ARBA" id="ARBA00010728"/>
    </source>
</evidence>
<keyword evidence="15" id="KW-0175">Coiled coil</keyword>
<comment type="catalytic activity">
    <reaction evidence="11 12">
        <text>tRNA(Ser) + L-serine + ATP = L-seryl-tRNA(Ser) + AMP + diphosphate + H(+)</text>
        <dbReference type="Rhea" id="RHEA:12292"/>
        <dbReference type="Rhea" id="RHEA-COMP:9669"/>
        <dbReference type="Rhea" id="RHEA-COMP:9703"/>
        <dbReference type="ChEBI" id="CHEBI:15378"/>
        <dbReference type="ChEBI" id="CHEBI:30616"/>
        <dbReference type="ChEBI" id="CHEBI:33019"/>
        <dbReference type="ChEBI" id="CHEBI:33384"/>
        <dbReference type="ChEBI" id="CHEBI:78442"/>
        <dbReference type="ChEBI" id="CHEBI:78533"/>
        <dbReference type="ChEBI" id="CHEBI:456215"/>
        <dbReference type="EC" id="6.1.1.11"/>
    </reaction>
</comment>
<dbReference type="GO" id="GO:0005524">
    <property type="term" value="F:ATP binding"/>
    <property type="evidence" value="ECO:0007669"/>
    <property type="project" value="UniProtKB-UniRule"/>
</dbReference>
<dbReference type="GO" id="GO:0005737">
    <property type="term" value="C:cytoplasm"/>
    <property type="evidence" value="ECO:0007669"/>
    <property type="project" value="UniProtKB-SubCell"/>
</dbReference>
<dbReference type="InterPro" id="IPR002314">
    <property type="entry name" value="aa-tRNA-synt_IIb"/>
</dbReference>
<comment type="caution">
    <text evidence="12">Lacks conserved residue(s) required for the propagation of feature annotation.</text>
</comment>
<comment type="function">
    <text evidence="12">Catalyzes the attachment of serine to tRNA(Ser). Is also able to aminoacylate tRNA(Sec) with serine, to form the misacylated tRNA L-seryl-tRNA(Sec), which will be further converted into selenocysteinyl-tRNA(Sec).</text>
</comment>
<feature type="binding site" evidence="13">
    <location>
        <position position="233"/>
    </location>
    <ligand>
        <name>L-serine</name>
        <dbReference type="ChEBI" id="CHEBI:33384"/>
    </ligand>
</feature>
<evidence type="ECO:0000256" key="5">
    <source>
        <dbReference type="ARBA" id="ARBA00022598"/>
    </source>
</evidence>
<protein>
    <recommendedName>
        <fullName evidence="12">Serine--tRNA ligase</fullName>
        <ecNumber evidence="12">6.1.1.11</ecNumber>
    </recommendedName>
    <alternativeName>
        <fullName evidence="12">Seryl-tRNA synthetase</fullName>
        <shortName evidence="12">SerRS</shortName>
    </alternativeName>
    <alternativeName>
        <fullName evidence="12">Seryl-tRNA(Ser/Sec) synthetase</fullName>
    </alternativeName>
</protein>
<accession>A0A1M6DVF3</accession>
<evidence type="ECO:0000256" key="15">
    <source>
        <dbReference type="SAM" id="Coils"/>
    </source>
</evidence>
<dbReference type="Pfam" id="PF00587">
    <property type="entry name" value="tRNA-synt_2b"/>
    <property type="match status" value="1"/>
</dbReference>
<evidence type="ECO:0000256" key="8">
    <source>
        <dbReference type="ARBA" id="ARBA00022917"/>
    </source>
</evidence>
<evidence type="ECO:0000313" key="18">
    <source>
        <dbReference type="Proteomes" id="UP000324781"/>
    </source>
</evidence>
<dbReference type="PIRSF" id="PIRSF001529">
    <property type="entry name" value="Ser-tRNA-synth_IIa"/>
    <property type="match status" value="1"/>
</dbReference>
<dbReference type="Pfam" id="PF02403">
    <property type="entry name" value="Seryl_tRNA_N"/>
    <property type="match status" value="1"/>
</dbReference>
<dbReference type="HAMAP" id="MF_00176">
    <property type="entry name" value="Ser_tRNA_synth_type1"/>
    <property type="match status" value="1"/>
</dbReference>
<dbReference type="GO" id="GO:0140096">
    <property type="term" value="F:catalytic activity, acting on a protein"/>
    <property type="evidence" value="ECO:0007669"/>
    <property type="project" value="UniProtKB-ARBA"/>
</dbReference>
<dbReference type="GO" id="GO:0016260">
    <property type="term" value="P:selenocysteine biosynthetic process"/>
    <property type="evidence" value="ECO:0007669"/>
    <property type="project" value="UniProtKB-UniRule"/>
</dbReference>
<dbReference type="SUPFAM" id="SSF55681">
    <property type="entry name" value="Class II aaRS and biotin synthetases"/>
    <property type="match status" value="1"/>
</dbReference>
<evidence type="ECO:0000256" key="11">
    <source>
        <dbReference type="ARBA" id="ARBA00048823"/>
    </source>
</evidence>
<comment type="domain">
    <text evidence="12">Consists of two distinct domains, a catalytic core and a N-terminal extension that is involved in tRNA binding.</text>
</comment>
<keyword evidence="9 12" id="KW-0030">Aminoacyl-tRNA synthetase</keyword>
<dbReference type="PROSITE" id="PS50862">
    <property type="entry name" value="AA_TRNA_LIGASE_II"/>
    <property type="match status" value="1"/>
</dbReference>
<dbReference type="EMBL" id="FQZP01000009">
    <property type="protein sequence ID" value="SHI77109.1"/>
    <property type="molecule type" value="Genomic_DNA"/>
</dbReference>
<evidence type="ECO:0000256" key="6">
    <source>
        <dbReference type="ARBA" id="ARBA00022741"/>
    </source>
</evidence>
<feature type="binding site" evidence="12 14">
    <location>
        <begin position="264"/>
        <end position="266"/>
    </location>
    <ligand>
        <name>ATP</name>
        <dbReference type="ChEBI" id="CHEBI:30616"/>
    </ligand>
</feature>
<dbReference type="InterPro" id="IPR006195">
    <property type="entry name" value="aa-tRNA-synth_II"/>
</dbReference>
<evidence type="ECO:0000259" key="16">
    <source>
        <dbReference type="PROSITE" id="PS50862"/>
    </source>
</evidence>
<evidence type="ECO:0000256" key="14">
    <source>
        <dbReference type="PIRSR" id="PIRSR001529-2"/>
    </source>
</evidence>
<comment type="catalytic activity">
    <reaction evidence="10 12">
        <text>tRNA(Sec) + L-serine + ATP = L-seryl-tRNA(Sec) + AMP + diphosphate + H(+)</text>
        <dbReference type="Rhea" id="RHEA:42580"/>
        <dbReference type="Rhea" id="RHEA-COMP:9742"/>
        <dbReference type="Rhea" id="RHEA-COMP:10128"/>
        <dbReference type="ChEBI" id="CHEBI:15378"/>
        <dbReference type="ChEBI" id="CHEBI:30616"/>
        <dbReference type="ChEBI" id="CHEBI:33019"/>
        <dbReference type="ChEBI" id="CHEBI:33384"/>
        <dbReference type="ChEBI" id="CHEBI:78442"/>
        <dbReference type="ChEBI" id="CHEBI:78533"/>
        <dbReference type="ChEBI" id="CHEBI:456215"/>
        <dbReference type="EC" id="6.1.1.11"/>
    </reaction>
</comment>
<feature type="binding site" evidence="13">
    <location>
        <position position="264"/>
    </location>
    <ligand>
        <name>L-serine</name>
        <dbReference type="ChEBI" id="CHEBI:33384"/>
    </ligand>
</feature>
<dbReference type="PANTHER" id="PTHR43697:SF1">
    <property type="entry name" value="SERINE--TRNA LIGASE"/>
    <property type="match status" value="1"/>
</dbReference>
<keyword evidence="4 12" id="KW-0963">Cytoplasm</keyword>
<dbReference type="InterPro" id="IPR010978">
    <property type="entry name" value="tRNA-bd_arm"/>
</dbReference>
<dbReference type="SUPFAM" id="SSF46589">
    <property type="entry name" value="tRNA-binding arm"/>
    <property type="match status" value="1"/>
</dbReference>